<comment type="similarity">
    <text evidence="2 7">Belongs to the ExbD/TolR family.</text>
</comment>
<dbReference type="InterPro" id="IPR003400">
    <property type="entry name" value="ExbD"/>
</dbReference>
<accession>A0A5C5V2J0</accession>
<proteinExistence type="inferred from homology"/>
<name>A0A5C5V2J0_9BACT</name>
<evidence type="ECO:0000256" key="1">
    <source>
        <dbReference type="ARBA" id="ARBA00004162"/>
    </source>
</evidence>
<dbReference type="RefSeq" id="WP_146434896.1">
    <property type="nucleotide sequence ID" value="NZ_SJPF01000004.1"/>
</dbReference>
<dbReference type="GO" id="GO:0015031">
    <property type="term" value="P:protein transport"/>
    <property type="evidence" value="ECO:0007669"/>
    <property type="project" value="UniProtKB-KW"/>
</dbReference>
<evidence type="ECO:0000256" key="6">
    <source>
        <dbReference type="ARBA" id="ARBA00023136"/>
    </source>
</evidence>
<dbReference type="AlphaFoldDB" id="A0A5C5V2J0"/>
<evidence type="ECO:0000256" key="2">
    <source>
        <dbReference type="ARBA" id="ARBA00005811"/>
    </source>
</evidence>
<dbReference type="EMBL" id="SJPF01000004">
    <property type="protein sequence ID" value="TWT32149.1"/>
    <property type="molecule type" value="Genomic_DNA"/>
</dbReference>
<keyword evidence="7" id="KW-0653">Protein transport</keyword>
<keyword evidence="9" id="KW-1185">Reference proteome</keyword>
<evidence type="ECO:0000256" key="4">
    <source>
        <dbReference type="ARBA" id="ARBA00022692"/>
    </source>
</evidence>
<keyword evidence="5" id="KW-1133">Transmembrane helix</keyword>
<reference evidence="8 9" key="1">
    <citation type="submission" date="2019-02" db="EMBL/GenBank/DDBJ databases">
        <title>Deep-cultivation of Planctomycetes and their phenomic and genomic characterization uncovers novel biology.</title>
        <authorList>
            <person name="Wiegand S."/>
            <person name="Jogler M."/>
            <person name="Boedeker C."/>
            <person name="Pinto D."/>
            <person name="Vollmers J."/>
            <person name="Rivas-Marin E."/>
            <person name="Kohn T."/>
            <person name="Peeters S.H."/>
            <person name="Heuer A."/>
            <person name="Rast P."/>
            <person name="Oberbeckmann S."/>
            <person name="Bunk B."/>
            <person name="Jeske O."/>
            <person name="Meyerdierks A."/>
            <person name="Storesund J.E."/>
            <person name="Kallscheuer N."/>
            <person name="Luecker S."/>
            <person name="Lage O.M."/>
            <person name="Pohl T."/>
            <person name="Merkel B.J."/>
            <person name="Hornburger P."/>
            <person name="Mueller R.-W."/>
            <person name="Bruemmer F."/>
            <person name="Labrenz M."/>
            <person name="Spormann A.M."/>
            <person name="Op Den Camp H."/>
            <person name="Overmann J."/>
            <person name="Amann R."/>
            <person name="Jetten M.S.M."/>
            <person name="Mascher T."/>
            <person name="Medema M.H."/>
            <person name="Devos D.P."/>
            <person name="Kaster A.-K."/>
            <person name="Ovreas L."/>
            <person name="Rohde M."/>
            <person name="Galperin M.Y."/>
            <person name="Jogler C."/>
        </authorList>
    </citation>
    <scope>NUCLEOTIDE SEQUENCE [LARGE SCALE GENOMIC DNA]</scope>
    <source>
        <strain evidence="8 9">Enr8</strain>
    </source>
</reference>
<dbReference type="PANTHER" id="PTHR30558">
    <property type="entry name" value="EXBD MEMBRANE COMPONENT OF PMF-DRIVEN MACROMOLECULE IMPORT SYSTEM"/>
    <property type="match status" value="1"/>
</dbReference>
<dbReference type="OrthoDB" id="292474at2"/>
<gene>
    <name evidence="8" type="ORF">Enr8_40760</name>
</gene>
<organism evidence="8 9">
    <name type="scientific">Blastopirellula retiformator</name>
    <dbReference type="NCBI Taxonomy" id="2527970"/>
    <lineage>
        <taxon>Bacteria</taxon>
        <taxon>Pseudomonadati</taxon>
        <taxon>Planctomycetota</taxon>
        <taxon>Planctomycetia</taxon>
        <taxon>Pirellulales</taxon>
        <taxon>Pirellulaceae</taxon>
        <taxon>Blastopirellula</taxon>
    </lineage>
</organism>
<evidence type="ECO:0000256" key="3">
    <source>
        <dbReference type="ARBA" id="ARBA00022475"/>
    </source>
</evidence>
<comment type="subcellular location">
    <subcellularLocation>
        <location evidence="1">Cell membrane</location>
        <topology evidence="1">Single-pass membrane protein</topology>
    </subcellularLocation>
    <subcellularLocation>
        <location evidence="7">Cell membrane</location>
        <topology evidence="7">Single-pass type II membrane protein</topology>
    </subcellularLocation>
</comment>
<dbReference type="PANTHER" id="PTHR30558:SF3">
    <property type="entry name" value="BIOPOLYMER TRANSPORT PROTEIN EXBD-RELATED"/>
    <property type="match status" value="1"/>
</dbReference>
<keyword evidence="7" id="KW-0813">Transport</keyword>
<protein>
    <submittedName>
        <fullName evidence="8">Biopolymer transport protein ExbD/TolR</fullName>
    </submittedName>
</protein>
<dbReference type="GO" id="GO:0005886">
    <property type="term" value="C:plasma membrane"/>
    <property type="evidence" value="ECO:0007669"/>
    <property type="project" value="UniProtKB-SubCell"/>
</dbReference>
<comment type="caution">
    <text evidence="8">The sequence shown here is derived from an EMBL/GenBank/DDBJ whole genome shotgun (WGS) entry which is preliminary data.</text>
</comment>
<keyword evidence="6" id="KW-0472">Membrane</keyword>
<dbReference type="GO" id="GO:0022857">
    <property type="term" value="F:transmembrane transporter activity"/>
    <property type="evidence" value="ECO:0007669"/>
    <property type="project" value="InterPro"/>
</dbReference>
<sequence>MSEQLFRFRCSACGDVLSASMDMIGAEIKCANCATRLEVPAPAKARTAPIGEDDDATGGRRIDDTIADETPVTFGNKGPLEEDELDLTPMVDVTFLLLIFFMVTASFALQKTLETPAPRDDSASSSSRTMEELLDDPDYVVVRIDSYNTFFVTCAAWGDEREAPSRQELLIQIQEARDSNPAAPPGTLLVNAHVNAMHDKVVAALDAGNTVGMNQVKLLTTEEE</sequence>
<evidence type="ECO:0000256" key="5">
    <source>
        <dbReference type="ARBA" id="ARBA00022989"/>
    </source>
</evidence>
<dbReference type="Proteomes" id="UP000318878">
    <property type="component" value="Unassembled WGS sequence"/>
</dbReference>
<evidence type="ECO:0000256" key="7">
    <source>
        <dbReference type="RuleBase" id="RU003879"/>
    </source>
</evidence>
<keyword evidence="3" id="KW-1003">Cell membrane</keyword>
<evidence type="ECO:0000313" key="8">
    <source>
        <dbReference type="EMBL" id="TWT32149.1"/>
    </source>
</evidence>
<evidence type="ECO:0000313" key="9">
    <source>
        <dbReference type="Proteomes" id="UP000318878"/>
    </source>
</evidence>
<dbReference type="Pfam" id="PF02472">
    <property type="entry name" value="ExbD"/>
    <property type="match status" value="1"/>
</dbReference>
<keyword evidence="4 7" id="KW-0812">Transmembrane</keyword>